<reference evidence="1 2" key="1">
    <citation type="submission" date="2016-01" db="EMBL/GenBank/DDBJ databases">
        <authorList>
            <person name="Oliw E.H."/>
        </authorList>
    </citation>
    <scope>NUCLEOTIDE SEQUENCE [LARGE SCALE GENOMIC DNA]</scope>
    <source>
        <strain evidence="1">LMG 27134</strain>
    </source>
</reference>
<dbReference type="Proteomes" id="UP000054683">
    <property type="component" value="Unassembled WGS sequence"/>
</dbReference>
<proteinExistence type="predicted"/>
<sequence>MVGYLTGERHFVCNNNHRSPFGGKIANYAKYLANEFGVQGRSRLVKQHYFRTHRKRSSDCRSLLLTSRQEGGIDVLLRIESDFVKQLLGALDRFSLWHLEYMNRGFNNIPQNRSMRPQIEALKYHAKLTADSL</sequence>
<dbReference type="AntiFam" id="ANF00095">
    <property type="entry name" value="Shadow ORF (opposite ABC transporters)"/>
</dbReference>
<evidence type="ECO:0000313" key="2">
    <source>
        <dbReference type="Proteomes" id="UP000054683"/>
    </source>
</evidence>
<gene>
    <name evidence="1" type="ORF">AWB69_07984</name>
</gene>
<name>A0A158JHA9_9BURK</name>
<accession>A0A158JHA9</accession>
<evidence type="ECO:0000313" key="1">
    <source>
        <dbReference type="EMBL" id="SAL68268.1"/>
    </source>
</evidence>
<protein>
    <submittedName>
        <fullName evidence="1">Uncharacterized protein</fullName>
    </submittedName>
</protein>
<dbReference type="AlphaFoldDB" id="A0A158JHA9"/>
<organism evidence="1 2">
    <name type="scientific">Caballeronia udeis</name>
    <dbReference type="NCBI Taxonomy" id="1232866"/>
    <lineage>
        <taxon>Bacteria</taxon>
        <taxon>Pseudomonadati</taxon>
        <taxon>Pseudomonadota</taxon>
        <taxon>Betaproteobacteria</taxon>
        <taxon>Burkholderiales</taxon>
        <taxon>Burkholderiaceae</taxon>
        <taxon>Caballeronia</taxon>
    </lineage>
</organism>
<dbReference type="EMBL" id="FCOK02000091">
    <property type="protein sequence ID" value="SAL68268.1"/>
    <property type="molecule type" value="Genomic_DNA"/>
</dbReference>